<dbReference type="EMBL" id="JAERQG010000001">
    <property type="protein sequence ID" value="MBL0764764.1"/>
    <property type="molecule type" value="Genomic_DNA"/>
</dbReference>
<dbReference type="Proteomes" id="UP000642920">
    <property type="component" value="Unassembled WGS sequence"/>
</dbReference>
<sequence>MAKEVKWTDKSIKDRVEIYKYWAERNKSEVYSRNLDELFEKSARAISIFPLIGTPTNYKNVYAKIVRDYKIFYRLRIDEVQILRVWDTRRNPNKVGL</sequence>
<proteinExistence type="predicted"/>
<evidence type="ECO:0000256" key="1">
    <source>
        <dbReference type="ARBA" id="ARBA00022649"/>
    </source>
</evidence>
<keyword evidence="1" id="KW-1277">Toxin-antitoxin system</keyword>
<reference evidence="2" key="1">
    <citation type="submission" date="2021-01" db="EMBL/GenBank/DDBJ databases">
        <title>Marivirga sp. nov., isolated from intertidal surface sediments.</title>
        <authorList>
            <person name="Zhang M."/>
        </authorList>
    </citation>
    <scope>NUCLEOTIDE SEQUENCE</scope>
    <source>
        <strain evidence="2">SM1354</strain>
    </source>
</reference>
<comment type="caution">
    <text evidence="2">The sequence shown here is derived from an EMBL/GenBank/DDBJ whole genome shotgun (WGS) entry which is preliminary data.</text>
</comment>
<dbReference type="Pfam" id="PF05016">
    <property type="entry name" value="ParE_toxin"/>
    <property type="match status" value="1"/>
</dbReference>
<dbReference type="Gene3D" id="3.30.2310.20">
    <property type="entry name" value="RelE-like"/>
    <property type="match status" value="1"/>
</dbReference>
<dbReference type="RefSeq" id="WP_201918643.1">
    <property type="nucleotide sequence ID" value="NZ_JAERQG010000001.1"/>
</dbReference>
<dbReference type="NCBIfam" id="TIGR02385">
    <property type="entry name" value="RelE_StbE"/>
    <property type="match status" value="1"/>
</dbReference>
<name>A0A937DJC7_9BACT</name>
<evidence type="ECO:0000313" key="2">
    <source>
        <dbReference type="EMBL" id="MBL0764764.1"/>
    </source>
</evidence>
<dbReference type="AlphaFoldDB" id="A0A937DJC7"/>
<dbReference type="InterPro" id="IPR007712">
    <property type="entry name" value="RelE/ParE_toxin"/>
</dbReference>
<protein>
    <submittedName>
        <fullName evidence="2">Type II toxin-antitoxin system RelE/ParE family toxin</fullName>
    </submittedName>
</protein>
<accession>A0A937DJC7</accession>
<organism evidence="2 3">
    <name type="scientific">Marivirga atlantica</name>
    <dbReference type="NCBI Taxonomy" id="1548457"/>
    <lineage>
        <taxon>Bacteria</taxon>
        <taxon>Pseudomonadati</taxon>
        <taxon>Bacteroidota</taxon>
        <taxon>Cytophagia</taxon>
        <taxon>Cytophagales</taxon>
        <taxon>Marivirgaceae</taxon>
        <taxon>Marivirga</taxon>
    </lineage>
</organism>
<keyword evidence="3" id="KW-1185">Reference proteome</keyword>
<dbReference type="InterPro" id="IPR035093">
    <property type="entry name" value="RelE/ParE_toxin_dom_sf"/>
</dbReference>
<evidence type="ECO:0000313" key="3">
    <source>
        <dbReference type="Proteomes" id="UP000642920"/>
    </source>
</evidence>
<gene>
    <name evidence="2" type="ORF">JKP34_05845</name>
</gene>